<proteinExistence type="predicted"/>
<dbReference type="CDD" id="cd04301">
    <property type="entry name" value="NAT_SF"/>
    <property type="match status" value="1"/>
</dbReference>
<dbReference type="RefSeq" id="WP_074085801.1">
    <property type="nucleotide sequence ID" value="NZ_LVWI01000066.1"/>
</dbReference>
<keyword evidence="2" id="KW-0012">Acyltransferase</keyword>
<name>A0ABX3EHN4_9BACL</name>
<organism evidence="4 5">
    <name type="scientific">Paenibacillus helianthi</name>
    <dbReference type="NCBI Taxonomy" id="1349432"/>
    <lineage>
        <taxon>Bacteria</taxon>
        <taxon>Bacillati</taxon>
        <taxon>Bacillota</taxon>
        <taxon>Bacilli</taxon>
        <taxon>Bacillales</taxon>
        <taxon>Paenibacillaceae</taxon>
        <taxon>Paenibacillus</taxon>
    </lineage>
</organism>
<evidence type="ECO:0000313" key="5">
    <source>
        <dbReference type="Proteomes" id="UP000186058"/>
    </source>
</evidence>
<evidence type="ECO:0000313" key="4">
    <source>
        <dbReference type="EMBL" id="OKP82786.1"/>
    </source>
</evidence>
<dbReference type="Gene3D" id="3.40.630.30">
    <property type="match status" value="1"/>
</dbReference>
<dbReference type="Pfam" id="PF13508">
    <property type="entry name" value="Acetyltransf_7"/>
    <property type="match status" value="1"/>
</dbReference>
<dbReference type="Proteomes" id="UP000186058">
    <property type="component" value="Unassembled WGS sequence"/>
</dbReference>
<dbReference type="PANTHER" id="PTHR43800:SF1">
    <property type="entry name" value="PEPTIDYL-LYSINE N-ACETYLTRANSFERASE YJAB"/>
    <property type="match status" value="1"/>
</dbReference>
<feature type="domain" description="N-acetyltransferase" evidence="3">
    <location>
        <begin position="3"/>
        <end position="162"/>
    </location>
</feature>
<dbReference type="EMBL" id="LVWI01000066">
    <property type="protein sequence ID" value="OKP82786.1"/>
    <property type="molecule type" value="Genomic_DNA"/>
</dbReference>
<keyword evidence="5" id="KW-1185">Reference proteome</keyword>
<protein>
    <submittedName>
        <fullName evidence="4">Acetyltransferase</fullName>
    </submittedName>
</protein>
<evidence type="ECO:0000256" key="1">
    <source>
        <dbReference type="ARBA" id="ARBA00022679"/>
    </source>
</evidence>
<sequence length="168" mass="18749">MGEVYRLAELKDAQRLQDITYRAYAMIRELGLHWPAATADVALIEDNIASNECYVLEIDNSVQATVTLSKGEEIKTLTELPFVKWFAVNPDSRGKGYGGKLLDWVEENIILGKLGASAVTLATAQKHPWLVSMYERRGYEKFVELDPGNGDGIMVLMRKKLADPTTSI</sequence>
<gene>
    <name evidence="4" type="ORF">A3844_23455</name>
</gene>
<reference evidence="4 5" key="1">
    <citation type="submission" date="2016-03" db="EMBL/GenBank/DDBJ databases">
        <authorList>
            <person name="Sant'Anna F.H."/>
            <person name="Ambrosini A."/>
            <person name="Souza R."/>
            <person name="Bach E."/>
            <person name="Fernandes G."/>
            <person name="Balsanelli E."/>
            <person name="Baura V.A."/>
            <person name="Souza E.M."/>
            <person name="Passaglia L."/>
        </authorList>
    </citation>
    <scope>NUCLEOTIDE SEQUENCE [LARGE SCALE GENOMIC DNA]</scope>
    <source>
        <strain evidence="4 5">P26E</strain>
    </source>
</reference>
<dbReference type="InterPro" id="IPR000182">
    <property type="entry name" value="GNAT_dom"/>
</dbReference>
<dbReference type="PANTHER" id="PTHR43800">
    <property type="entry name" value="PEPTIDYL-LYSINE N-ACETYLTRANSFERASE YJAB"/>
    <property type="match status" value="1"/>
</dbReference>
<dbReference type="SUPFAM" id="SSF55729">
    <property type="entry name" value="Acyl-CoA N-acyltransferases (Nat)"/>
    <property type="match status" value="1"/>
</dbReference>
<dbReference type="InterPro" id="IPR016181">
    <property type="entry name" value="Acyl_CoA_acyltransferase"/>
</dbReference>
<keyword evidence="1" id="KW-0808">Transferase</keyword>
<evidence type="ECO:0000259" key="3">
    <source>
        <dbReference type="PROSITE" id="PS51186"/>
    </source>
</evidence>
<accession>A0ABX3EHN4</accession>
<evidence type="ECO:0000256" key="2">
    <source>
        <dbReference type="ARBA" id="ARBA00023315"/>
    </source>
</evidence>
<comment type="caution">
    <text evidence="4">The sequence shown here is derived from an EMBL/GenBank/DDBJ whole genome shotgun (WGS) entry which is preliminary data.</text>
</comment>
<dbReference type="PROSITE" id="PS51186">
    <property type="entry name" value="GNAT"/>
    <property type="match status" value="1"/>
</dbReference>